<protein>
    <recommendedName>
        <fullName evidence="6">Dihydrodipicolinate synthase</fullName>
    </recommendedName>
</protein>
<dbReference type="PRINTS" id="PR00146">
    <property type="entry name" value="DHPICSNTHASE"/>
</dbReference>
<sequence length="326" mass="34847">ICKAVDTNNNINSVRKMTSQPTPPFGVYTPVVCFFNDDESINFDAVTQHIQRLLSSGVAGLVIHGSNGEATHLFPEEKLEVIRHARKLITEAKSNAVIISGCSANSARETIRNIETAKEAGADFALVLPPSYWAAAMSKPVIKTFYLEVASKSALPLIIYNFPGVASGIDIDSDLIIDLAQQSPKVVGVKLTCGNLGKLQRVSATLPSSQFAPFAGKADFMLPGLVAGSNGVISALANVVPKVHREVIRLYQAGELEKARAIQADLSKADWELVKFGISGVKTACLHWFGYGSGKARVPLPTVNAETFASANVSALDTVVQLEKKL</sequence>
<evidence type="ECO:0000313" key="5">
    <source>
        <dbReference type="Proteomes" id="UP000754883"/>
    </source>
</evidence>
<dbReference type="EMBL" id="CABFNO020001301">
    <property type="protein sequence ID" value="CAG9979742.1"/>
    <property type="molecule type" value="Genomic_DNA"/>
</dbReference>
<reference evidence="4 5" key="2">
    <citation type="submission" date="2021-10" db="EMBL/GenBank/DDBJ databases">
        <authorList>
            <person name="Piombo E."/>
        </authorList>
    </citation>
    <scope>NUCLEOTIDE SEQUENCE [LARGE SCALE GENOMIC DNA]</scope>
</reference>
<proteinExistence type="predicted"/>
<feature type="active site" description="Proton donor/acceptor" evidence="2">
    <location>
        <position position="160"/>
    </location>
</feature>
<evidence type="ECO:0000256" key="2">
    <source>
        <dbReference type="PIRSR" id="PIRSR001365-1"/>
    </source>
</evidence>
<evidence type="ECO:0000256" key="3">
    <source>
        <dbReference type="PIRSR" id="PIRSR001365-2"/>
    </source>
</evidence>
<gene>
    <name evidence="4" type="ORF">CBYS24578_00005110</name>
</gene>
<comment type="caution">
    <text evidence="4">The sequence shown here is derived from an EMBL/GenBank/DDBJ whole genome shotgun (WGS) entry which is preliminary data.</text>
</comment>
<feature type="active site" description="Schiff-base intermediate with substrate" evidence="2">
    <location>
        <position position="190"/>
    </location>
</feature>
<dbReference type="SUPFAM" id="SSF51569">
    <property type="entry name" value="Aldolase"/>
    <property type="match status" value="1"/>
</dbReference>
<evidence type="ECO:0000313" key="4">
    <source>
        <dbReference type="EMBL" id="CAG9979742.1"/>
    </source>
</evidence>
<dbReference type="PANTHER" id="PTHR12128:SF66">
    <property type="entry name" value="4-HYDROXY-2-OXOGLUTARATE ALDOLASE, MITOCHONDRIAL"/>
    <property type="match status" value="1"/>
</dbReference>
<dbReference type="PIRSF" id="PIRSF001365">
    <property type="entry name" value="DHDPS"/>
    <property type="match status" value="1"/>
</dbReference>
<keyword evidence="5" id="KW-1185">Reference proteome</keyword>
<dbReference type="GO" id="GO:0008840">
    <property type="term" value="F:4-hydroxy-tetrahydrodipicolinate synthase activity"/>
    <property type="evidence" value="ECO:0007669"/>
    <property type="project" value="TreeGrafter"/>
</dbReference>
<dbReference type="CDD" id="cd00408">
    <property type="entry name" value="DHDPS-like"/>
    <property type="match status" value="1"/>
</dbReference>
<dbReference type="Pfam" id="PF00701">
    <property type="entry name" value="DHDPS"/>
    <property type="match status" value="1"/>
</dbReference>
<dbReference type="InterPro" id="IPR002220">
    <property type="entry name" value="DapA-like"/>
</dbReference>
<dbReference type="Proteomes" id="UP000754883">
    <property type="component" value="Unassembled WGS sequence"/>
</dbReference>
<dbReference type="SMART" id="SM01130">
    <property type="entry name" value="DHDPS"/>
    <property type="match status" value="1"/>
</dbReference>
<feature type="non-terminal residue" evidence="4">
    <location>
        <position position="1"/>
    </location>
</feature>
<feature type="binding site" evidence="3">
    <location>
        <position position="233"/>
    </location>
    <ligand>
        <name>pyruvate</name>
        <dbReference type="ChEBI" id="CHEBI:15361"/>
    </ligand>
</feature>
<evidence type="ECO:0008006" key="6">
    <source>
        <dbReference type="Google" id="ProtNLM"/>
    </source>
</evidence>
<reference evidence="5" key="1">
    <citation type="submission" date="2019-06" db="EMBL/GenBank/DDBJ databases">
        <authorList>
            <person name="Broberg M."/>
        </authorList>
    </citation>
    <scope>NUCLEOTIDE SEQUENCE [LARGE SCALE GENOMIC DNA]</scope>
</reference>
<organism evidence="4 5">
    <name type="scientific">Clonostachys byssicola</name>
    <dbReference type="NCBI Taxonomy" id="160290"/>
    <lineage>
        <taxon>Eukaryota</taxon>
        <taxon>Fungi</taxon>
        <taxon>Dikarya</taxon>
        <taxon>Ascomycota</taxon>
        <taxon>Pezizomycotina</taxon>
        <taxon>Sordariomycetes</taxon>
        <taxon>Hypocreomycetidae</taxon>
        <taxon>Hypocreales</taxon>
        <taxon>Bionectriaceae</taxon>
        <taxon>Clonostachys</taxon>
    </lineage>
</organism>
<dbReference type="Gene3D" id="3.20.20.70">
    <property type="entry name" value="Aldolase class I"/>
    <property type="match status" value="1"/>
</dbReference>
<dbReference type="InterPro" id="IPR013785">
    <property type="entry name" value="Aldolase_TIM"/>
</dbReference>
<dbReference type="PANTHER" id="PTHR12128">
    <property type="entry name" value="DIHYDRODIPICOLINATE SYNTHASE"/>
    <property type="match status" value="1"/>
</dbReference>
<evidence type="ECO:0000256" key="1">
    <source>
        <dbReference type="ARBA" id="ARBA00023239"/>
    </source>
</evidence>
<dbReference type="AlphaFoldDB" id="A0A9N9U9A6"/>
<name>A0A9N9U9A6_9HYPO</name>
<dbReference type="OrthoDB" id="191315at2759"/>
<accession>A0A9N9U9A6</accession>
<keyword evidence="1" id="KW-0456">Lyase</keyword>